<organism evidence="1 2">
    <name type="scientific">Desulfitobacterium hafniense (strain Y51)</name>
    <dbReference type="NCBI Taxonomy" id="138119"/>
    <lineage>
        <taxon>Bacteria</taxon>
        <taxon>Bacillati</taxon>
        <taxon>Bacillota</taxon>
        <taxon>Clostridia</taxon>
        <taxon>Eubacteriales</taxon>
        <taxon>Desulfitobacteriaceae</taxon>
        <taxon>Desulfitobacterium</taxon>
    </lineage>
</organism>
<evidence type="ECO:0000313" key="2">
    <source>
        <dbReference type="Proteomes" id="UP000001946"/>
    </source>
</evidence>
<dbReference type="EMBL" id="AP008230">
    <property type="protein sequence ID" value="BAE83810.1"/>
    <property type="molecule type" value="Genomic_DNA"/>
</dbReference>
<dbReference type="KEGG" id="dsy:DSY2021"/>
<proteinExistence type="predicted"/>
<dbReference type="eggNOG" id="ENOG5033X43">
    <property type="taxonomic scope" value="Bacteria"/>
</dbReference>
<sequence>MQEVIFVKSKKLMTLSIIFLLIVQLTGCSREKSAANEIAPVDRDKIKMMSIKYGNAVPNKEFTDTEQINNLLDYLNDIKFSKMSIKQEEEIFDKGNVFYLDSTFLIQLMEYTHGVSKAEIILISEKELVLPDSETMGKGRTVSYINMNDNSSLNAVKKIYSLAKEAMD</sequence>
<gene>
    <name evidence="1" type="ordered locus">DSY2021</name>
</gene>
<dbReference type="Proteomes" id="UP000001946">
    <property type="component" value="Chromosome"/>
</dbReference>
<dbReference type="HOGENOM" id="CLU_1583846_0_0_9"/>
<dbReference type="AlphaFoldDB" id="Q24VY2"/>
<accession>Q24VY2</accession>
<keyword evidence="2" id="KW-1185">Reference proteome</keyword>
<reference evidence="1 2" key="1">
    <citation type="journal article" date="2006" name="J. Bacteriol.">
        <title>Complete genome sequence of the dehalorespiring bacterium Desulfitobacterium hafniense Y51 and comparison with Dehalococcoides ethenogenes 195.</title>
        <authorList>
            <person name="Nonaka H."/>
            <person name="Keresztes G."/>
            <person name="Shinoda Y."/>
            <person name="Ikenaga Y."/>
            <person name="Abe M."/>
            <person name="Naito K."/>
            <person name="Inatomi K."/>
            <person name="Furukawa K."/>
            <person name="Inui M."/>
            <person name="Yukawa H."/>
        </authorList>
    </citation>
    <scope>NUCLEOTIDE SEQUENCE [LARGE SCALE GENOMIC DNA]</scope>
    <source>
        <strain evidence="1 2">Y51</strain>
    </source>
</reference>
<evidence type="ECO:0000313" key="1">
    <source>
        <dbReference type="EMBL" id="BAE83810.1"/>
    </source>
</evidence>
<name>Q24VY2_DESHY</name>
<protein>
    <submittedName>
        <fullName evidence="1">Uncharacterized protein</fullName>
    </submittedName>
</protein>